<accession>A0AAD9NNI0</accession>
<reference evidence="1" key="1">
    <citation type="journal article" date="2023" name="Mol. Biol. Evol.">
        <title>Third-Generation Sequencing Reveals the Adaptive Role of the Epigenome in Three Deep-Sea Polychaetes.</title>
        <authorList>
            <person name="Perez M."/>
            <person name="Aroh O."/>
            <person name="Sun Y."/>
            <person name="Lan Y."/>
            <person name="Juniper S.K."/>
            <person name="Young C.R."/>
            <person name="Angers B."/>
            <person name="Qian P.Y."/>
        </authorList>
    </citation>
    <scope>NUCLEOTIDE SEQUENCE</scope>
    <source>
        <strain evidence="1">R07B-5</strain>
    </source>
</reference>
<sequence>MLAVAIPYPRPVTDRDDDVSVVRLGNVHSSASCMPCQSAAVGQPDCPVPRPSTYPSTFHSTMFRVRTRLGRLDFETNHERTRVLSRHVEAGYQHPGIKIRVINQVCSSQRTNFCHHVVRPDDLLPERHLRRCRRLLRHIRRLCDVGAASSTLAPTRDCILLN</sequence>
<dbReference type="AlphaFoldDB" id="A0AAD9NNI0"/>
<organism evidence="1 2">
    <name type="scientific">Ridgeia piscesae</name>
    <name type="common">Tubeworm</name>
    <dbReference type="NCBI Taxonomy" id="27915"/>
    <lineage>
        <taxon>Eukaryota</taxon>
        <taxon>Metazoa</taxon>
        <taxon>Spiralia</taxon>
        <taxon>Lophotrochozoa</taxon>
        <taxon>Annelida</taxon>
        <taxon>Polychaeta</taxon>
        <taxon>Sedentaria</taxon>
        <taxon>Canalipalpata</taxon>
        <taxon>Sabellida</taxon>
        <taxon>Siboglinidae</taxon>
        <taxon>Ridgeia</taxon>
    </lineage>
</organism>
<name>A0AAD9NNI0_RIDPI</name>
<comment type="caution">
    <text evidence="1">The sequence shown here is derived from an EMBL/GenBank/DDBJ whole genome shotgun (WGS) entry which is preliminary data.</text>
</comment>
<dbReference type="Proteomes" id="UP001209878">
    <property type="component" value="Unassembled WGS sequence"/>
</dbReference>
<evidence type="ECO:0000313" key="1">
    <source>
        <dbReference type="EMBL" id="KAK2176887.1"/>
    </source>
</evidence>
<evidence type="ECO:0000313" key="2">
    <source>
        <dbReference type="Proteomes" id="UP001209878"/>
    </source>
</evidence>
<gene>
    <name evidence="1" type="ORF">NP493_634g02024</name>
</gene>
<dbReference type="EMBL" id="JAODUO010000633">
    <property type="protein sequence ID" value="KAK2176887.1"/>
    <property type="molecule type" value="Genomic_DNA"/>
</dbReference>
<keyword evidence="2" id="KW-1185">Reference proteome</keyword>
<protein>
    <submittedName>
        <fullName evidence="1">Uncharacterized protein</fullName>
    </submittedName>
</protein>
<proteinExistence type="predicted"/>